<dbReference type="Pfam" id="PF00326">
    <property type="entry name" value="Peptidase_S9"/>
    <property type="match status" value="1"/>
</dbReference>
<keyword evidence="4" id="KW-0119">Carbohydrate metabolism</keyword>
<dbReference type="Gene3D" id="3.40.50.1820">
    <property type="entry name" value="alpha/beta hydrolase"/>
    <property type="match status" value="1"/>
</dbReference>
<dbReference type="InterPro" id="IPR001375">
    <property type="entry name" value="Peptidase_S9_cat"/>
</dbReference>
<evidence type="ECO:0000256" key="2">
    <source>
        <dbReference type="SAM" id="SignalP"/>
    </source>
</evidence>
<evidence type="ECO:0000313" key="5">
    <source>
        <dbReference type="Proteomes" id="UP000092503"/>
    </source>
</evidence>
<dbReference type="GO" id="GO:0006508">
    <property type="term" value="P:proteolysis"/>
    <property type="evidence" value="ECO:0007669"/>
    <property type="project" value="InterPro"/>
</dbReference>
<evidence type="ECO:0000259" key="3">
    <source>
        <dbReference type="Pfam" id="PF00326"/>
    </source>
</evidence>
<protein>
    <submittedName>
        <fullName evidence="4">Xylanase</fullName>
    </submittedName>
</protein>
<dbReference type="STRING" id="56449.XBLMG947_1326"/>
<evidence type="ECO:0000256" key="1">
    <source>
        <dbReference type="ARBA" id="ARBA00022801"/>
    </source>
</evidence>
<dbReference type="SUPFAM" id="SSF53474">
    <property type="entry name" value="alpha/beta-Hydrolases"/>
    <property type="match status" value="1"/>
</dbReference>
<evidence type="ECO:0000313" key="4">
    <source>
        <dbReference type="EMBL" id="SBV50546.1"/>
    </source>
</evidence>
<gene>
    <name evidence="4" type="ORF">XBLMG947_1326</name>
</gene>
<dbReference type="PANTHER" id="PTHR48081">
    <property type="entry name" value="AB HYDROLASE SUPERFAMILY PROTEIN C4A8.06C"/>
    <property type="match status" value="1"/>
</dbReference>
<dbReference type="InterPro" id="IPR050300">
    <property type="entry name" value="GDXG_lipolytic_enzyme"/>
</dbReference>
<keyword evidence="2" id="KW-0732">Signal</keyword>
<dbReference type="Proteomes" id="UP000092503">
    <property type="component" value="Unassembled WGS sequence"/>
</dbReference>
<reference evidence="4 5" key="1">
    <citation type="submission" date="2016-06" db="EMBL/GenBank/DDBJ databases">
        <authorList>
            <person name="Kjaerup R.B."/>
            <person name="Dalgaard T.S."/>
            <person name="Juul-Madsen H.R."/>
        </authorList>
    </citation>
    <scope>NUCLEOTIDE SEQUENCE [LARGE SCALE GENOMIC DNA]</scope>
    <source>
        <strain evidence="4">LMG947</strain>
    </source>
</reference>
<keyword evidence="4" id="KW-0326">Glycosidase</keyword>
<sequence length="324" mass="35122">MQIRRCQWCVAVALLLVYGLALAGTWQPAPGQVEIPLWPGAVPDAVRHAKPESVGTGKGRFPWTKVSDVSRPTMTVYPPKGRNTGAAVLVFPGGGYQVLAMDLEGTDICDWLTARGITCVLLKYRVPNSGPTWRNDRRYYPKVQTALQDAQRALGLVRAQADQLDVDPHRIGVMGFSAGGHLVAAISTHFATRTYPPVDASDAQSCRPDFAIAVYPGHLWAHEDEDRATRDPTHLSLRPDITVTAQTPPTFLLQAEDDAIDGVSQSLAYYVALKQAGVPAEMHLYTEGGHAFGLRAGTLPIAQWPHLVETWLGTIGMLDAAGAR</sequence>
<keyword evidence="4" id="KW-0624">Polysaccharide degradation</keyword>
<dbReference type="AlphaFoldDB" id="A0A1C3NJH7"/>
<dbReference type="GO" id="GO:0045493">
    <property type="term" value="P:xylan catabolic process"/>
    <property type="evidence" value="ECO:0007669"/>
    <property type="project" value="UniProtKB-KW"/>
</dbReference>
<dbReference type="PANTHER" id="PTHR48081:SF6">
    <property type="entry name" value="PEPTIDASE S9 PROLYL OLIGOPEPTIDASE CATALYTIC DOMAIN-CONTAINING PROTEIN"/>
    <property type="match status" value="1"/>
</dbReference>
<accession>A0A1C3NJH7</accession>
<feature type="domain" description="Peptidase S9 prolyl oligopeptidase catalytic" evidence="3">
    <location>
        <begin position="111"/>
        <end position="293"/>
    </location>
</feature>
<dbReference type="InterPro" id="IPR029058">
    <property type="entry name" value="AB_hydrolase_fold"/>
</dbReference>
<keyword evidence="1 4" id="KW-0378">Hydrolase</keyword>
<proteinExistence type="predicted"/>
<organism evidence="4 5">
    <name type="scientific">Xanthomonas bromi</name>
    <dbReference type="NCBI Taxonomy" id="56449"/>
    <lineage>
        <taxon>Bacteria</taxon>
        <taxon>Pseudomonadati</taxon>
        <taxon>Pseudomonadota</taxon>
        <taxon>Gammaproteobacteria</taxon>
        <taxon>Lysobacterales</taxon>
        <taxon>Lysobacteraceae</taxon>
        <taxon>Xanthomonas</taxon>
    </lineage>
</organism>
<dbReference type="GO" id="GO:0008236">
    <property type="term" value="F:serine-type peptidase activity"/>
    <property type="evidence" value="ECO:0007669"/>
    <property type="project" value="InterPro"/>
</dbReference>
<keyword evidence="4" id="KW-0858">Xylan degradation</keyword>
<dbReference type="GO" id="GO:0016798">
    <property type="term" value="F:hydrolase activity, acting on glycosyl bonds"/>
    <property type="evidence" value="ECO:0007669"/>
    <property type="project" value="UniProtKB-KW"/>
</dbReference>
<feature type="chain" id="PRO_5008679133" evidence="2">
    <location>
        <begin position="24"/>
        <end position="324"/>
    </location>
</feature>
<name>A0A1C3NJH7_9XANT</name>
<feature type="signal peptide" evidence="2">
    <location>
        <begin position="1"/>
        <end position="23"/>
    </location>
</feature>
<dbReference type="EMBL" id="FLTX01000018">
    <property type="protein sequence ID" value="SBV50546.1"/>
    <property type="molecule type" value="Genomic_DNA"/>
</dbReference>